<dbReference type="EMBL" id="BMAW01087893">
    <property type="protein sequence ID" value="GFS32106.1"/>
    <property type="molecule type" value="Genomic_DNA"/>
</dbReference>
<proteinExistence type="predicted"/>
<reference evidence="1" key="1">
    <citation type="submission" date="2020-08" db="EMBL/GenBank/DDBJ databases">
        <title>Multicomponent nature underlies the extraordinary mechanical properties of spider dragline silk.</title>
        <authorList>
            <person name="Kono N."/>
            <person name="Nakamura H."/>
            <person name="Mori M."/>
            <person name="Yoshida Y."/>
            <person name="Ohtoshi R."/>
            <person name="Malay A.D."/>
            <person name="Moran D.A.P."/>
            <person name="Tomita M."/>
            <person name="Numata K."/>
            <person name="Arakawa K."/>
        </authorList>
    </citation>
    <scope>NUCLEOTIDE SEQUENCE</scope>
</reference>
<evidence type="ECO:0000313" key="2">
    <source>
        <dbReference type="Proteomes" id="UP000887013"/>
    </source>
</evidence>
<sequence>MELPFTEHAAAAKCYAKAHLRQATVACAALAYRTAIFSVKWPAVVSTFATKAWPKYKIYRSRLQCRMLKLPKTLGGSTAKPPLFHCKATFYGNAFKYWLAMHRPEMAAGLFFLPKTAAATYAFCSTAAG</sequence>
<dbReference type="Proteomes" id="UP000887013">
    <property type="component" value="Unassembled WGS sequence"/>
</dbReference>
<evidence type="ECO:0000313" key="1">
    <source>
        <dbReference type="EMBL" id="GFS32106.1"/>
    </source>
</evidence>
<protein>
    <submittedName>
        <fullName evidence="1">Uncharacterized protein</fullName>
    </submittedName>
</protein>
<accession>A0A8X6JRL2</accession>
<comment type="caution">
    <text evidence="1">The sequence shown here is derived from an EMBL/GenBank/DDBJ whole genome shotgun (WGS) entry which is preliminary data.</text>
</comment>
<gene>
    <name evidence="1" type="ORF">NPIL_321011</name>
</gene>
<name>A0A8X6JRL2_NEPPI</name>
<keyword evidence="2" id="KW-1185">Reference proteome</keyword>
<dbReference type="AlphaFoldDB" id="A0A8X6JRL2"/>
<organism evidence="1 2">
    <name type="scientific">Nephila pilipes</name>
    <name type="common">Giant wood spider</name>
    <name type="synonym">Nephila maculata</name>
    <dbReference type="NCBI Taxonomy" id="299642"/>
    <lineage>
        <taxon>Eukaryota</taxon>
        <taxon>Metazoa</taxon>
        <taxon>Ecdysozoa</taxon>
        <taxon>Arthropoda</taxon>
        <taxon>Chelicerata</taxon>
        <taxon>Arachnida</taxon>
        <taxon>Araneae</taxon>
        <taxon>Araneomorphae</taxon>
        <taxon>Entelegynae</taxon>
        <taxon>Araneoidea</taxon>
        <taxon>Nephilidae</taxon>
        <taxon>Nephila</taxon>
    </lineage>
</organism>